<dbReference type="InterPro" id="IPR036691">
    <property type="entry name" value="Endo/exonu/phosph_ase_sf"/>
</dbReference>
<accession>A0AAV1M8L2</accession>
<dbReference type="Proteomes" id="UP001314205">
    <property type="component" value="Unassembled WGS sequence"/>
</dbReference>
<evidence type="ECO:0000313" key="2">
    <source>
        <dbReference type="Proteomes" id="UP001314205"/>
    </source>
</evidence>
<comment type="caution">
    <text evidence="1">The sequence shown here is derived from an EMBL/GenBank/DDBJ whole genome shotgun (WGS) entry which is preliminary data.</text>
</comment>
<name>A0AAV1M8L2_9NEOP</name>
<gene>
    <name evidence="1" type="ORF">PARMNEM_LOCUS21172</name>
</gene>
<reference evidence="1 2" key="1">
    <citation type="submission" date="2023-11" db="EMBL/GenBank/DDBJ databases">
        <authorList>
            <person name="Hedman E."/>
            <person name="Englund M."/>
            <person name="Stromberg M."/>
            <person name="Nyberg Akerstrom W."/>
            <person name="Nylinder S."/>
            <person name="Jareborg N."/>
            <person name="Kallberg Y."/>
            <person name="Kronander E."/>
        </authorList>
    </citation>
    <scope>NUCLEOTIDE SEQUENCE [LARGE SCALE GENOMIC DNA]</scope>
</reference>
<sequence>MKRLRIYIAVLSEVPGAGNGKKIIDEDNTMYYSGDEGSSNKYEVGVILNTKRLNTTVSFVPKSNQTILFQIEAKPSNFNITKEYAPTTYGSDQDITNIYKEVDELLQVTQNRELNLVMDDFNAKVGQGEIPGVAGKFGLGARNERGDTLIKF</sequence>
<evidence type="ECO:0000313" key="1">
    <source>
        <dbReference type="EMBL" id="CAK1602702.1"/>
    </source>
</evidence>
<dbReference type="AlphaFoldDB" id="A0AAV1M8L2"/>
<dbReference type="Gene3D" id="3.60.10.10">
    <property type="entry name" value="Endonuclease/exonuclease/phosphatase"/>
    <property type="match status" value="1"/>
</dbReference>
<organism evidence="1 2">
    <name type="scientific">Parnassius mnemosyne</name>
    <name type="common">clouded apollo</name>
    <dbReference type="NCBI Taxonomy" id="213953"/>
    <lineage>
        <taxon>Eukaryota</taxon>
        <taxon>Metazoa</taxon>
        <taxon>Ecdysozoa</taxon>
        <taxon>Arthropoda</taxon>
        <taxon>Hexapoda</taxon>
        <taxon>Insecta</taxon>
        <taxon>Pterygota</taxon>
        <taxon>Neoptera</taxon>
        <taxon>Endopterygota</taxon>
        <taxon>Lepidoptera</taxon>
        <taxon>Glossata</taxon>
        <taxon>Ditrysia</taxon>
        <taxon>Papilionoidea</taxon>
        <taxon>Papilionidae</taxon>
        <taxon>Parnassiinae</taxon>
        <taxon>Parnassini</taxon>
        <taxon>Parnassius</taxon>
        <taxon>Driopa</taxon>
    </lineage>
</organism>
<protein>
    <submittedName>
        <fullName evidence="1">Uncharacterized protein</fullName>
    </submittedName>
</protein>
<proteinExistence type="predicted"/>
<dbReference type="EMBL" id="CAVLGL010000148">
    <property type="protein sequence ID" value="CAK1602702.1"/>
    <property type="molecule type" value="Genomic_DNA"/>
</dbReference>
<keyword evidence="2" id="KW-1185">Reference proteome</keyword>